<evidence type="ECO:0000256" key="2">
    <source>
        <dbReference type="ARBA" id="ARBA00010687"/>
    </source>
</evidence>
<feature type="signal peptide" evidence="6">
    <location>
        <begin position="1"/>
        <end position="22"/>
    </location>
</feature>
<dbReference type="AlphaFoldDB" id="A0A9D5S9D5"/>
<evidence type="ECO:0000313" key="7">
    <source>
        <dbReference type="EMBL" id="MBE6270691.1"/>
    </source>
</evidence>
<name>A0A9D5S9D5_XYLRU</name>
<evidence type="ECO:0000256" key="5">
    <source>
        <dbReference type="ARBA" id="ARBA00023295"/>
    </source>
</evidence>
<sequence length="424" mass="48289">MKLLKLLFAATLPLLSTSNTFAQKYVGGDISVLKSYEDYNVAYYNEQGTKIDDVLKYMKSETVGWNAQRVRLFVNPTKKAPDGSTDAQVCQDLDYVIALCKRIKAEGFALMLDFHYSDTWADPSNQWTPAAWASLSNDELKQKIYDYTKECLQKLVEAEATPDFIQTGNEISYGMLWGKYNSKTYVCYSNSSESNWTRFKDLLTQATKACREVCPKAQIIIHSERSGDGNALKDYFTRLANIDYDVIGLSYYPFWHNSLSTLASNLTMLANNFSDKKVQIVETAYYYQWQPKKGEGIDYDFQSTWAISPEGQAAYTKALVEELNKHSNVNGLYWWFPEENGNGPDSKVLTRWVNRGLWDNETHKALPALYELKNFAPSSTGIQGVKKSGCADYAWYSIDGRRLEGEPSKSGIYIKNKQKVAFRK</sequence>
<feature type="chain" id="PRO_5039744133" description="Arabinogalactan endo-beta-1,4-galactanase" evidence="6">
    <location>
        <begin position="23"/>
        <end position="424"/>
    </location>
</feature>
<dbReference type="SUPFAM" id="SSF51445">
    <property type="entry name" value="(Trans)glycosidases"/>
    <property type="match status" value="1"/>
</dbReference>
<dbReference type="GO" id="GO:0015926">
    <property type="term" value="F:glucosidase activity"/>
    <property type="evidence" value="ECO:0007669"/>
    <property type="project" value="InterPro"/>
</dbReference>
<evidence type="ECO:0000256" key="3">
    <source>
        <dbReference type="ARBA" id="ARBA00012556"/>
    </source>
</evidence>
<dbReference type="PANTHER" id="PTHR34983">
    <property type="entry name" value="ARABINOGALACTAN ENDO-BETA-1,4-GALACTANASE A"/>
    <property type="match status" value="1"/>
</dbReference>
<keyword evidence="6" id="KW-0732">Signal</keyword>
<evidence type="ECO:0000256" key="4">
    <source>
        <dbReference type="ARBA" id="ARBA00022801"/>
    </source>
</evidence>
<dbReference type="InterPro" id="IPR017853">
    <property type="entry name" value="GH"/>
</dbReference>
<protein>
    <recommendedName>
        <fullName evidence="3 6">Arabinogalactan endo-beta-1,4-galactanase</fullName>
        <ecNumber evidence="3 6">3.2.1.89</ecNumber>
    </recommendedName>
</protein>
<gene>
    <name evidence="7" type="ORF">E7101_07045</name>
</gene>
<dbReference type="EMBL" id="SUYC01000006">
    <property type="protein sequence ID" value="MBE6270691.1"/>
    <property type="molecule type" value="Genomic_DNA"/>
</dbReference>
<dbReference type="GO" id="GO:0045490">
    <property type="term" value="P:pectin catabolic process"/>
    <property type="evidence" value="ECO:0007669"/>
    <property type="project" value="TreeGrafter"/>
</dbReference>
<accession>A0A9D5S9D5</accession>
<reference evidence="7" key="1">
    <citation type="submission" date="2019-04" db="EMBL/GenBank/DDBJ databases">
        <title>Evolution of Biomass-Degrading Anaerobic Consortia Revealed by Metagenomics.</title>
        <authorList>
            <person name="Peng X."/>
        </authorList>
    </citation>
    <scope>NUCLEOTIDE SEQUENCE</scope>
    <source>
        <strain evidence="7">SIG140</strain>
    </source>
</reference>
<comment type="catalytic activity">
    <reaction evidence="1 6">
        <text>The enzyme specifically hydrolyzes (1-&gt;4)-beta-D-galactosidic linkages in type I arabinogalactans.</text>
        <dbReference type="EC" id="3.2.1.89"/>
    </reaction>
</comment>
<dbReference type="GO" id="GO:0031218">
    <property type="term" value="F:arabinogalactan endo-1,4-beta-galactosidase activity"/>
    <property type="evidence" value="ECO:0007669"/>
    <property type="project" value="UniProtKB-EC"/>
</dbReference>
<keyword evidence="4 6" id="KW-0378">Hydrolase</keyword>
<evidence type="ECO:0000256" key="1">
    <source>
        <dbReference type="ARBA" id="ARBA00001695"/>
    </source>
</evidence>
<dbReference type="EC" id="3.2.1.89" evidence="3 6"/>
<dbReference type="Gene3D" id="3.20.20.80">
    <property type="entry name" value="Glycosidases"/>
    <property type="match status" value="1"/>
</dbReference>
<evidence type="ECO:0000256" key="6">
    <source>
        <dbReference type="RuleBase" id="RU361192"/>
    </source>
</evidence>
<evidence type="ECO:0000313" key="8">
    <source>
        <dbReference type="Proteomes" id="UP000806522"/>
    </source>
</evidence>
<dbReference type="Proteomes" id="UP000806522">
    <property type="component" value="Unassembled WGS sequence"/>
</dbReference>
<organism evidence="7 8">
    <name type="scientific">Xylanibacter ruminicola</name>
    <name type="common">Prevotella ruminicola</name>
    <dbReference type="NCBI Taxonomy" id="839"/>
    <lineage>
        <taxon>Bacteria</taxon>
        <taxon>Pseudomonadati</taxon>
        <taxon>Bacteroidota</taxon>
        <taxon>Bacteroidia</taxon>
        <taxon>Bacteroidales</taxon>
        <taxon>Prevotellaceae</taxon>
        <taxon>Xylanibacter</taxon>
    </lineage>
</organism>
<keyword evidence="5 6" id="KW-0326">Glycosidase</keyword>
<comment type="caution">
    <text evidence="7">The sequence shown here is derived from an EMBL/GenBank/DDBJ whole genome shotgun (WGS) entry which is preliminary data.</text>
</comment>
<dbReference type="Pfam" id="PF07745">
    <property type="entry name" value="Glyco_hydro_53"/>
    <property type="match status" value="1"/>
</dbReference>
<dbReference type="InterPro" id="IPR011683">
    <property type="entry name" value="Glyco_hydro_53"/>
</dbReference>
<comment type="similarity">
    <text evidence="2 6">Belongs to the glycosyl hydrolase 53 family.</text>
</comment>
<proteinExistence type="inferred from homology"/>
<dbReference type="PANTHER" id="PTHR34983:SF1">
    <property type="entry name" value="ARABINOGALACTAN ENDO-BETA-1,4-GALACTANASE A"/>
    <property type="match status" value="1"/>
</dbReference>